<feature type="non-terminal residue" evidence="2">
    <location>
        <position position="112"/>
    </location>
</feature>
<accession>A0A427AU01</accession>
<sequence>MALIDRVHDAGQVISCMGDKITDLRSEVRELKEGPGLVVVATIEQCAINLQARLKVELAELDRQRRELQEEVREAEEALNVELQRVPEKAKEVIAEYKESSSFKLGLQRSGQ</sequence>
<organism evidence="2 3">
    <name type="scientific">Ensete ventricosum</name>
    <name type="common">Abyssinian banana</name>
    <name type="synonym">Musa ensete</name>
    <dbReference type="NCBI Taxonomy" id="4639"/>
    <lineage>
        <taxon>Eukaryota</taxon>
        <taxon>Viridiplantae</taxon>
        <taxon>Streptophyta</taxon>
        <taxon>Embryophyta</taxon>
        <taxon>Tracheophyta</taxon>
        <taxon>Spermatophyta</taxon>
        <taxon>Magnoliopsida</taxon>
        <taxon>Liliopsida</taxon>
        <taxon>Zingiberales</taxon>
        <taxon>Musaceae</taxon>
        <taxon>Ensete</taxon>
    </lineage>
</organism>
<dbReference type="Proteomes" id="UP000287651">
    <property type="component" value="Unassembled WGS sequence"/>
</dbReference>
<dbReference type="AlphaFoldDB" id="A0A427AU01"/>
<gene>
    <name evidence="2" type="ORF">B296_00019358</name>
</gene>
<feature type="coiled-coil region" evidence="1">
    <location>
        <begin position="47"/>
        <end position="85"/>
    </location>
</feature>
<evidence type="ECO:0000313" key="2">
    <source>
        <dbReference type="EMBL" id="RRT79738.1"/>
    </source>
</evidence>
<dbReference type="EMBL" id="AMZH03001326">
    <property type="protein sequence ID" value="RRT79738.1"/>
    <property type="molecule type" value="Genomic_DNA"/>
</dbReference>
<keyword evidence="1" id="KW-0175">Coiled coil</keyword>
<reference evidence="2 3" key="1">
    <citation type="journal article" date="2014" name="Agronomy (Basel)">
        <title>A Draft Genome Sequence for Ensete ventricosum, the Drought-Tolerant Tree Against Hunger.</title>
        <authorList>
            <person name="Harrison J."/>
            <person name="Moore K.A."/>
            <person name="Paszkiewicz K."/>
            <person name="Jones T."/>
            <person name="Grant M."/>
            <person name="Ambacheew D."/>
            <person name="Muzemil S."/>
            <person name="Studholme D.J."/>
        </authorList>
    </citation>
    <scope>NUCLEOTIDE SEQUENCE [LARGE SCALE GENOMIC DNA]</scope>
</reference>
<proteinExistence type="predicted"/>
<evidence type="ECO:0000313" key="3">
    <source>
        <dbReference type="Proteomes" id="UP000287651"/>
    </source>
</evidence>
<evidence type="ECO:0000256" key="1">
    <source>
        <dbReference type="SAM" id="Coils"/>
    </source>
</evidence>
<protein>
    <submittedName>
        <fullName evidence="2">Uncharacterized protein</fullName>
    </submittedName>
</protein>
<comment type="caution">
    <text evidence="2">The sequence shown here is derived from an EMBL/GenBank/DDBJ whole genome shotgun (WGS) entry which is preliminary data.</text>
</comment>
<name>A0A427AU01_ENSVE</name>